<keyword evidence="3" id="KW-1185">Reference proteome</keyword>
<evidence type="ECO:0000256" key="1">
    <source>
        <dbReference type="SAM" id="MobiDB-lite"/>
    </source>
</evidence>
<gene>
    <name evidence="2" type="ORF">AFUS01_LOCUS18610</name>
</gene>
<evidence type="ECO:0000313" key="2">
    <source>
        <dbReference type="EMBL" id="CAG7729925.1"/>
    </source>
</evidence>
<feature type="compositionally biased region" description="Acidic residues" evidence="1">
    <location>
        <begin position="28"/>
        <end position="40"/>
    </location>
</feature>
<dbReference type="Proteomes" id="UP000708208">
    <property type="component" value="Unassembled WGS sequence"/>
</dbReference>
<feature type="region of interest" description="Disordered" evidence="1">
    <location>
        <begin position="20"/>
        <end position="40"/>
    </location>
</feature>
<name>A0A8J2KQ21_9HEXA</name>
<dbReference type="AlphaFoldDB" id="A0A8J2KQ21"/>
<protein>
    <submittedName>
        <fullName evidence="2">Uncharacterized protein</fullName>
    </submittedName>
</protein>
<sequence length="40" mass="4555">RPVNQNENLVNLDHLVDEAHLVDGTETSTDELEIEYSSEE</sequence>
<comment type="caution">
    <text evidence="2">The sequence shown here is derived from an EMBL/GenBank/DDBJ whole genome shotgun (WGS) entry which is preliminary data.</text>
</comment>
<dbReference type="EMBL" id="CAJVCH010186447">
    <property type="protein sequence ID" value="CAG7729925.1"/>
    <property type="molecule type" value="Genomic_DNA"/>
</dbReference>
<evidence type="ECO:0000313" key="3">
    <source>
        <dbReference type="Proteomes" id="UP000708208"/>
    </source>
</evidence>
<organism evidence="2 3">
    <name type="scientific">Allacma fusca</name>
    <dbReference type="NCBI Taxonomy" id="39272"/>
    <lineage>
        <taxon>Eukaryota</taxon>
        <taxon>Metazoa</taxon>
        <taxon>Ecdysozoa</taxon>
        <taxon>Arthropoda</taxon>
        <taxon>Hexapoda</taxon>
        <taxon>Collembola</taxon>
        <taxon>Symphypleona</taxon>
        <taxon>Sminthuridae</taxon>
        <taxon>Allacma</taxon>
    </lineage>
</organism>
<reference evidence="2" key="1">
    <citation type="submission" date="2021-06" db="EMBL/GenBank/DDBJ databases">
        <authorList>
            <person name="Hodson N. C."/>
            <person name="Mongue J. A."/>
            <person name="Jaron S. K."/>
        </authorList>
    </citation>
    <scope>NUCLEOTIDE SEQUENCE</scope>
</reference>
<accession>A0A8J2KQ21</accession>
<proteinExistence type="predicted"/>
<feature type="non-terminal residue" evidence="2">
    <location>
        <position position="1"/>
    </location>
</feature>